<name>A0A1X9I9J0_9CAUD</name>
<keyword evidence="3" id="KW-1185">Reference proteome</keyword>
<keyword evidence="1" id="KW-0175">Coiled coil</keyword>
<feature type="coiled-coil region" evidence="1">
    <location>
        <begin position="119"/>
        <end position="153"/>
    </location>
</feature>
<reference evidence="3" key="1">
    <citation type="submission" date="2016-04" db="EMBL/GenBank/DDBJ databases">
        <authorList>
            <person name="Gasior T."/>
        </authorList>
    </citation>
    <scope>NUCLEOTIDE SEQUENCE [LARGE SCALE GENOMIC DNA]</scope>
</reference>
<gene>
    <name evidence="2" type="ORF">vB_SscM-1_013</name>
</gene>
<evidence type="ECO:0000256" key="1">
    <source>
        <dbReference type="SAM" id="Coils"/>
    </source>
</evidence>
<organism evidence="2 3">
    <name type="scientific">Staphylococcus phage vB_SscM-1</name>
    <dbReference type="NCBI Taxonomy" id="1868844"/>
    <lineage>
        <taxon>Viruses</taxon>
        <taxon>Duplodnaviria</taxon>
        <taxon>Heunggongvirae</taxon>
        <taxon>Uroviricota</taxon>
        <taxon>Caudoviricetes</taxon>
        <taxon>Herelleviridae</taxon>
        <taxon>Twortvirinae</taxon>
        <taxon>Sciuriunavirus</taxon>
        <taxon>Sciuriunavirus SscM1</taxon>
    </lineage>
</organism>
<dbReference type="EMBL" id="KX171212">
    <property type="protein sequence ID" value="ANT44676.1"/>
    <property type="molecule type" value="Genomic_DNA"/>
</dbReference>
<evidence type="ECO:0000313" key="2">
    <source>
        <dbReference type="EMBL" id="ANT44676.1"/>
    </source>
</evidence>
<accession>A0A1X9I9J0</accession>
<sequence length="166" mass="20215">MKNNQEFSKNFLRLLKVKNVNDKRVQGFINAYNIKLEDKEESTQGYVNVLYRGYDFVVSKDYAGQTALYVNGYNLNVDYKHFKHLDFDNIVRALERKNNNRVEYKKSKTEQYKEFKHRQRTEKQMLEYYKEDVEKLEQELKRLQRACKDRADKVKSYDRKIARLFK</sequence>
<protein>
    <submittedName>
        <fullName evidence="2">Uncharacterized protein</fullName>
    </submittedName>
</protein>
<proteinExistence type="predicted"/>
<dbReference type="Proteomes" id="UP000224459">
    <property type="component" value="Segment"/>
</dbReference>
<evidence type="ECO:0000313" key="3">
    <source>
        <dbReference type="Proteomes" id="UP000224459"/>
    </source>
</evidence>